<proteinExistence type="predicted"/>
<name>A0A6I4NF83_9FLAO</name>
<gene>
    <name evidence="1" type="ORF">GON26_00665</name>
</gene>
<protein>
    <submittedName>
        <fullName evidence="1">Uncharacterized protein</fullName>
    </submittedName>
</protein>
<accession>A0A6I4NF83</accession>
<organism evidence="1 2">
    <name type="scientific">Flavobacterium hydrocarbonoxydans</name>
    <dbReference type="NCBI Taxonomy" id="2683249"/>
    <lineage>
        <taxon>Bacteria</taxon>
        <taxon>Pseudomonadati</taxon>
        <taxon>Bacteroidota</taxon>
        <taxon>Flavobacteriia</taxon>
        <taxon>Flavobacteriales</taxon>
        <taxon>Flavobacteriaceae</taxon>
        <taxon>Flavobacterium</taxon>
    </lineage>
</organism>
<sequence length="49" mass="5341">MKKITTNKQAVLNSLAKMVANKDTVRLFLQGKTSAEALKQKGITLAKPL</sequence>
<dbReference type="AlphaFoldDB" id="A0A6I4NF83"/>
<keyword evidence="2" id="KW-1185">Reference proteome</keyword>
<comment type="caution">
    <text evidence="1">The sequence shown here is derived from an EMBL/GenBank/DDBJ whole genome shotgun (WGS) entry which is preliminary data.</text>
</comment>
<dbReference type="EMBL" id="WSTB01000001">
    <property type="protein sequence ID" value="MWB92868.1"/>
    <property type="molecule type" value="Genomic_DNA"/>
</dbReference>
<evidence type="ECO:0000313" key="1">
    <source>
        <dbReference type="EMBL" id="MWB92868.1"/>
    </source>
</evidence>
<evidence type="ECO:0000313" key="2">
    <source>
        <dbReference type="Proteomes" id="UP000471501"/>
    </source>
</evidence>
<dbReference type="Proteomes" id="UP000471501">
    <property type="component" value="Unassembled WGS sequence"/>
</dbReference>
<dbReference type="RefSeq" id="WP_160372813.1">
    <property type="nucleotide sequence ID" value="NZ_WSTB01000001.1"/>
</dbReference>
<reference evidence="1 2" key="1">
    <citation type="submission" date="2019-12" db="EMBL/GenBank/DDBJ databases">
        <authorList>
            <person name="Kim Y.S."/>
        </authorList>
    </citation>
    <scope>NUCLEOTIDE SEQUENCE [LARGE SCALE GENOMIC DNA]</scope>
    <source>
        <strain evidence="1 2">GA093</strain>
    </source>
</reference>